<protein>
    <submittedName>
        <fullName evidence="1">Uncharacterized protein</fullName>
    </submittedName>
</protein>
<accession>A0A0B0PGU3</accession>
<evidence type="ECO:0000313" key="2">
    <source>
        <dbReference type="Proteomes" id="UP000032142"/>
    </source>
</evidence>
<name>A0A0B0PGU3_GOSAR</name>
<dbReference type="Proteomes" id="UP000032142">
    <property type="component" value="Unassembled WGS sequence"/>
</dbReference>
<evidence type="ECO:0000313" key="1">
    <source>
        <dbReference type="EMBL" id="KHG23669.1"/>
    </source>
</evidence>
<proteinExistence type="predicted"/>
<dbReference type="EMBL" id="KN425884">
    <property type="protein sequence ID" value="KHG23669.1"/>
    <property type="molecule type" value="Genomic_DNA"/>
</dbReference>
<gene>
    <name evidence="1" type="ORF">F383_29865</name>
</gene>
<reference evidence="2" key="1">
    <citation type="submission" date="2014-09" db="EMBL/GenBank/DDBJ databases">
        <authorList>
            <person name="Mudge J."/>
            <person name="Ramaraj T."/>
            <person name="Lindquist I.E."/>
            <person name="Bharti A.K."/>
            <person name="Sundararajan A."/>
            <person name="Cameron C.T."/>
            <person name="Woodward J.E."/>
            <person name="May G.D."/>
            <person name="Brubaker C."/>
            <person name="Broadhvest J."/>
            <person name="Wilkins T.A."/>
        </authorList>
    </citation>
    <scope>NUCLEOTIDE SEQUENCE</scope>
    <source>
        <strain evidence="2">cv. AKA8401</strain>
    </source>
</reference>
<sequence>MFRLRPKEIGFG</sequence>
<organism evidence="1 2">
    <name type="scientific">Gossypium arboreum</name>
    <name type="common">Tree cotton</name>
    <name type="synonym">Gossypium nanking</name>
    <dbReference type="NCBI Taxonomy" id="29729"/>
    <lineage>
        <taxon>Eukaryota</taxon>
        <taxon>Viridiplantae</taxon>
        <taxon>Streptophyta</taxon>
        <taxon>Embryophyta</taxon>
        <taxon>Tracheophyta</taxon>
        <taxon>Spermatophyta</taxon>
        <taxon>Magnoliopsida</taxon>
        <taxon>eudicotyledons</taxon>
        <taxon>Gunneridae</taxon>
        <taxon>Pentapetalae</taxon>
        <taxon>rosids</taxon>
        <taxon>malvids</taxon>
        <taxon>Malvales</taxon>
        <taxon>Malvaceae</taxon>
        <taxon>Malvoideae</taxon>
        <taxon>Gossypium</taxon>
    </lineage>
</organism>
<keyword evidence="2" id="KW-1185">Reference proteome</keyword>